<dbReference type="AlphaFoldDB" id="A0AAV6UAZ8"/>
<evidence type="ECO:0000256" key="2">
    <source>
        <dbReference type="SAM" id="SignalP"/>
    </source>
</evidence>
<keyword evidence="4" id="KW-1185">Reference proteome</keyword>
<evidence type="ECO:0000313" key="4">
    <source>
        <dbReference type="Proteomes" id="UP000827092"/>
    </source>
</evidence>
<comment type="caution">
    <text evidence="3">The sequence shown here is derived from an EMBL/GenBank/DDBJ whole genome shotgun (WGS) entry which is preliminary data.</text>
</comment>
<dbReference type="Proteomes" id="UP000827092">
    <property type="component" value="Unassembled WGS sequence"/>
</dbReference>
<keyword evidence="2" id="KW-0732">Signal</keyword>
<gene>
    <name evidence="3" type="ORF">JTE90_007759</name>
</gene>
<organism evidence="3 4">
    <name type="scientific">Oedothorax gibbosus</name>
    <dbReference type="NCBI Taxonomy" id="931172"/>
    <lineage>
        <taxon>Eukaryota</taxon>
        <taxon>Metazoa</taxon>
        <taxon>Ecdysozoa</taxon>
        <taxon>Arthropoda</taxon>
        <taxon>Chelicerata</taxon>
        <taxon>Arachnida</taxon>
        <taxon>Araneae</taxon>
        <taxon>Araneomorphae</taxon>
        <taxon>Entelegynae</taxon>
        <taxon>Araneoidea</taxon>
        <taxon>Linyphiidae</taxon>
        <taxon>Erigoninae</taxon>
        <taxon>Oedothorax</taxon>
    </lineage>
</organism>
<feature type="signal peptide" evidence="2">
    <location>
        <begin position="1"/>
        <end position="20"/>
    </location>
</feature>
<dbReference type="EMBL" id="JAFNEN010000520">
    <property type="protein sequence ID" value="KAG8181352.1"/>
    <property type="molecule type" value="Genomic_DNA"/>
</dbReference>
<feature type="region of interest" description="Disordered" evidence="1">
    <location>
        <begin position="24"/>
        <end position="44"/>
    </location>
</feature>
<feature type="compositionally biased region" description="Low complexity" evidence="1">
    <location>
        <begin position="35"/>
        <end position="44"/>
    </location>
</feature>
<reference evidence="3 4" key="1">
    <citation type="journal article" date="2022" name="Nat. Ecol. Evol.">
        <title>A masculinizing supergene underlies an exaggerated male reproductive morph in a spider.</title>
        <authorList>
            <person name="Hendrickx F."/>
            <person name="De Corte Z."/>
            <person name="Sonet G."/>
            <person name="Van Belleghem S.M."/>
            <person name="Kostlbacher S."/>
            <person name="Vangestel C."/>
        </authorList>
    </citation>
    <scope>NUCLEOTIDE SEQUENCE [LARGE SCALE GENOMIC DNA]</scope>
    <source>
        <strain evidence="3">W744_W776</strain>
    </source>
</reference>
<name>A0AAV6UAZ8_9ARAC</name>
<evidence type="ECO:0000313" key="3">
    <source>
        <dbReference type="EMBL" id="KAG8181352.1"/>
    </source>
</evidence>
<evidence type="ECO:0000256" key="1">
    <source>
        <dbReference type="SAM" id="MobiDB-lite"/>
    </source>
</evidence>
<accession>A0AAV6UAZ8</accession>
<feature type="chain" id="PRO_5043608170" evidence="2">
    <location>
        <begin position="21"/>
        <end position="143"/>
    </location>
</feature>
<proteinExistence type="predicted"/>
<protein>
    <submittedName>
        <fullName evidence="3">Uncharacterized protein</fullName>
    </submittedName>
</protein>
<sequence length="143" mass="16459">MNNQFLFTLFFVLAVTTIHCRETNSNNKEGEGDSDSPTDSPPSSWWSGFKARVKSVLSRWKEDIKLLWDDAVEKARDMKGWTSEVLDSLKVKLREWVETRKELPDDEKNEIETFISKLKVPTDAPGGERKIDKKIDLSLREVG</sequence>